<dbReference type="NCBIfam" id="NF006828">
    <property type="entry name" value="PRK09350.1"/>
    <property type="match status" value="1"/>
</dbReference>
<protein>
    <submittedName>
        <fullName evidence="6">Translation elongation factor P Lys34--(R)-beta-lysine ligase</fullName>
    </submittedName>
</protein>
<dbReference type="PRINTS" id="PR00982">
    <property type="entry name" value="TRNASYNTHLYS"/>
</dbReference>
<dbReference type="NCBIfam" id="TIGR00462">
    <property type="entry name" value="genX"/>
    <property type="match status" value="1"/>
</dbReference>
<accession>A0A3B0XIY0</accession>
<evidence type="ECO:0000256" key="2">
    <source>
        <dbReference type="ARBA" id="ARBA00022598"/>
    </source>
</evidence>
<keyword evidence="3" id="KW-0547">Nucleotide-binding</keyword>
<keyword evidence="6" id="KW-0648">Protein biosynthesis</keyword>
<feature type="domain" description="Aminoacyl-transfer RNA synthetases class-II family profile" evidence="5">
    <location>
        <begin position="1"/>
        <end position="303"/>
    </location>
</feature>
<dbReference type="InterPro" id="IPR045864">
    <property type="entry name" value="aa-tRNA-synth_II/BPL/LPL"/>
</dbReference>
<dbReference type="AlphaFoldDB" id="A0A3B0XIY0"/>
<gene>
    <name evidence="6" type="ORF">MNBD_GAMMA09-971</name>
</gene>
<dbReference type="EMBL" id="UOFI01000056">
    <property type="protein sequence ID" value="VAW64620.1"/>
    <property type="molecule type" value="Genomic_DNA"/>
</dbReference>
<dbReference type="SUPFAM" id="SSF55681">
    <property type="entry name" value="Class II aaRS and biotin synthetases"/>
    <property type="match status" value="1"/>
</dbReference>
<dbReference type="GO" id="GO:0004824">
    <property type="term" value="F:lysine-tRNA ligase activity"/>
    <property type="evidence" value="ECO:0007669"/>
    <property type="project" value="InterPro"/>
</dbReference>
<dbReference type="GO" id="GO:0000049">
    <property type="term" value="F:tRNA binding"/>
    <property type="evidence" value="ECO:0007669"/>
    <property type="project" value="TreeGrafter"/>
</dbReference>
<keyword evidence="2 6" id="KW-0436">Ligase</keyword>
<evidence type="ECO:0000256" key="3">
    <source>
        <dbReference type="ARBA" id="ARBA00022741"/>
    </source>
</evidence>
<dbReference type="InterPro" id="IPR004364">
    <property type="entry name" value="Aa-tRNA-synt_II"/>
</dbReference>
<keyword evidence="4" id="KW-0067">ATP-binding</keyword>
<dbReference type="GO" id="GO:0005524">
    <property type="term" value="F:ATP binding"/>
    <property type="evidence" value="ECO:0007669"/>
    <property type="project" value="UniProtKB-KW"/>
</dbReference>
<evidence type="ECO:0000256" key="1">
    <source>
        <dbReference type="ARBA" id="ARBA00011738"/>
    </source>
</evidence>
<comment type="subunit">
    <text evidence="1">Homodimer.</text>
</comment>
<dbReference type="PROSITE" id="PS50862">
    <property type="entry name" value="AA_TRNA_LIGASE_II"/>
    <property type="match status" value="1"/>
</dbReference>
<dbReference type="GO" id="GO:0006430">
    <property type="term" value="P:lysyl-tRNA aminoacylation"/>
    <property type="evidence" value="ECO:0007669"/>
    <property type="project" value="InterPro"/>
</dbReference>
<reference evidence="6" key="1">
    <citation type="submission" date="2018-06" db="EMBL/GenBank/DDBJ databases">
        <authorList>
            <person name="Zhirakovskaya E."/>
        </authorList>
    </citation>
    <scope>NUCLEOTIDE SEQUENCE</scope>
</reference>
<evidence type="ECO:0000313" key="6">
    <source>
        <dbReference type="EMBL" id="VAW64620.1"/>
    </source>
</evidence>
<evidence type="ECO:0000256" key="4">
    <source>
        <dbReference type="ARBA" id="ARBA00022840"/>
    </source>
</evidence>
<sequence>MLQSLRAFFAEREVMEVETPVLSPSAITDPQLQSFSTQINQRDYYLHTSPEFYMKRLLASGSGDIYQVARVFREDETGRYHSPEFSLLEWYRTGFDHHRLMGEVEDFLAVLFEDETLKIKRLSYQQAFEQALQIDPLEADLAALKQCVQRLNIEIPRGMETDAKDVWLDWLMVDKVAPRFAQNGFTFLYNYPASQAALARLDAEDPRVANRFELFYGELELANGFYELSDATEQLQRFNNENRMRHQRGRKIMPVDYALIAALDAGLPDCAGVAIGLDRLLMLLTQSGRIQNVMAFGNELGGE</sequence>
<dbReference type="Gene3D" id="3.30.930.10">
    <property type="entry name" value="Bira Bifunctional Protein, Domain 2"/>
    <property type="match status" value="1"/>
</dbReference>
<dbReference type="Pfam" id="PF00152">
    <property type="entry name" value="tRNA-synt_2"/>
    <property type="match status" value="1"/>
</dbReference>
<dbReference type="GO" id="GO:0003746">
    <property type="term" value="F:translation elongation factor activity"/>
    <property type="evidence" value="ECO:0007669"/>
    <property type="project" value="UniProtKB-KW"/>
</dbReference>
<dbReference type="GO" id="GO:0005829">
    <property type="term" value="C:cytosol"/>
    <property type="evidence" value="ECO:0007669"/>
    <property type="project" value="TreeGrafter"/>
</dbReference>
<dbReference type="FunFam" id="3.30.930.10:FF:000017">
    <property type="entry name" value="Elongation factor P--(R)-beta-lysine ligase"/>
    <property type="match status" value="1"/>
</dbReference>
<organism evidence="6">
    <name type="scientific">hydrothermal vent metagenome</name>
    <dbReference type="NCBI Taxonomy" id="652676"/>
    <lineage>
        <taxon>unclassified sequences</taxon>
        <taxon>metagenomes</taxon>
        <taxon>ecological metagenomes</taxon>
    </lineage>
</organism>
<name>A0A3B0XIY0_9ZZZZ</name>
<dbReference type="InterPro" id="IPR018149">
    <property type="entry name" value="Lys-tRNA-synth_II_C"/>
</dbReference>
<dbReference type="PANTHER" id="PTHR42918">
    <property type="entry name" value="LYSYL-TRNA SYNTHETASE"/>
    <property type="match status" value="1"/>
</dbReference>
<dbReference type="InterPro" id="IPR004525">
    <property type="entry name" value="EpmA"/>
</dbReference>
<evidence type="ECO:0000259" key="5">
    <source>
        <dbReference type="PROSITE" id="PS50862"/>
    </source>
</evidence>
<proteinExistence type="predicted"/>
<dbReference type="InterPro" id="IPR006195">
    <property type="entry name" value="aa-tRNA-synth_II"/>
</dbReference>
<keyword evidence="6" id="KW-0251">Elongation factor</keyword>
<dbReference type="PANTHER" id="PTHR42918:SF6">
    <property type="entry name" value="ELONGATION FACTOR P--(R)-BETA-LYSINE LIGASE"/>
    <property type="match status" value="1"/>
</dbReference>